<accession>A0A2I0UGP7</accession>
<evidence type="ECO:0000313" key="2">
    <source>
        <dbReference type="EMBL" id="PKU45222.1"/>
    </source>
</evidence>
<dbReference type="Proteomes" id="UP000233556">
    <property type="component" value="Unassembled WGS sequence"/>
</dbReference>
<keyword evidence="3" id="KW-1185">Reference proteome</keyword>
<reference evidence="3" key="2">
    <citation type="submission" date="2017-12" db="EMBL/GenBank/DDBJ databases">
        <title>Genome sequence of the Bar-tailed Godwit (Limosa lapponica baueri).</title>
        <authorList>
            <person name="Lima N.C.B."/>
            <person name="Parody-Merino A.M."/>
            <person name="Battley P.F."/>
            <person name="Fidler A.E."/>
            <person name="Prosdocimi F."/>
        </authorList>
    </citation>
    <scope>NUCLEOTIDE SEQUENCE [LARGE SCALE GENOMIC DNA]</scope>
</reference>
<gene>
    <name evidence="2" type="ORF">llap_4483</name>
</gene>
<protein>
    <submittedName>
        <fullName evidence="2">Uncharacterized protein</fullName>
    </submittedName>
</protein>
<dbReference type="AlphaFoldDB" id="A0A2I0UGP7"/>
<sequence>MKMTRGIEHLSYEERLRNLGLFSLEKRRLRGDLINTYRYLNSWCQEDVVRLFSVVPGDRKRGNGHKLEHRKLRLNMRKIFFLYFEGGRALEHTAQRGGGVSFSGDIQNPTGRIPVQPHL</sequence>
<dbReference type="OrthoDB" id="276744at2759"/>
<dbReference type="EMBL" id="KZ505773">
    <property type="protein sequence ID" value="PKU45222.1"/>
    <property type="molecule type" value="Genomic_DNA"/>
</dbReference>
<reference evidence="3" key="1">
    <citation type="submission" date="2017-11" db="EMBL/GenBank/DDBJ databases">
        <authorList>
            <person name="Lima N.C."/>
            <person name="Parody-Merino A.M."/>
            <person name="Battley P.F."/>
            <person name="Fidler A.E."/>
            <person name="Prosdocimi F."/>
        </authorList>
    </citation>
    <scope>NUCLEOTIDE SEQUENCE [LARGE SCALE GENOMIC DNA]</scope>
</reference>
<feature type="region of interest" description="Disordered" evidence="1">
    <location>
        <begin position="100"/>
        <end position="119"/>
    </location>
</feature>
<evidence type="ECO:0000256" key="1">
    <source>
        <dbReference type="SAM" id="MobiDB-lite"/>
    </source>
</evidence>
<organism evidence="2 3">
    <name type="scientific">Limosa lapponica baueri</name>
    <dbReference type="NCBI Taxonomy" id="1758121"/>
    <lineage>
        <taxon>Eukaryota</taxon>
        <taxon>Metazoa</taxon>
        <taxon>Chordata</taxon>
        <taxon>Craniata</taxon>
        <taxon>Vertebrata</taxon>
        <taxon>Euteleostomi</taxon>
        <taxon>Archelosauria</taxon>
        <taxon>Archosauria</taxon>
        <taxon>Dinosauria</taxon>
        <taxon>Saurischia</taxon>
        <taxon>Theropoda</taxon>
        <taxon>Coelurosauria</taxon>
        <taxon>Aves</taxon>
        <taxon>Neognathae</taxon>
        <taxon>Neoaves</taxon>
        <taxon>Charadriiformes</taxon>
        <taxon>Scolopacidae</taxon>
        <taxon>Limosa</taxon>
    </lineage>
</organism>
<name>A0A2I0UGP7_LIMLA</name>
<evidence type="ECO:0000313" key="3">
    <source>
        <dbReference type="Proteomes" id="UP000233556"/>
    </source>
</evidence>
<proteinExistence type="predicted"/>